<protein>
    <submittedName>
        <fullName evidence="1">Uncharacterized protein YbaP (TraB family)</fullName>
    </submittedName>
</protein>
<evidence type="ECO:0000313" key="1">
    <source>
        <dbReference type="EMBL" id="MBB4081862.1"/>
    </source>
</evidence>
<reference evidence="1 2" key="1">
    <citation type="submission" date="2020-08" db="EMBL/GenBank/DDBJ databases">
        <title>Genomic Encyclopedia of Type Strains, Phase IV (KMG-IV): sequencing the most valuable type-strain genomes for metagenomic binning, comparative biology and taxonomic classification.</title>
        <authorList>
            <person name="Goeker M."/>
        </authorList>
    </citation>
    <scope>NUCLEOTIDE SEQUENCE [LARGE SCALE GENOMIC DNA]</scope>
    <source>
        <strain evidence="1 2">DSM 23960</strain>
    </source>
</reference>
<dbReference type="EMBL" id="JACIDM010000001">
    <property type="protein sequence ID" value="MBB4081862.1"/>
    <property type="molecule type" value="Genomic_DNA"/>
</dbReference>
<organism evidence="1 2">
    <name type="scientific">Brevundimonas lenta</name>
    <dbReference type="NCBI Taxonomy" id="424796"/>
    <lineage>
        <taxon>Bacteria</taxon>
        <taxon>Pseudomonadati</taxon>
        <taxon>Pseudomonadota</taxon>
        <taxon>Alphaproteobacteria</taxon>
        <taxon>Caulobacterales</taxon>
        <taxon>Caulobacteraceae</taxon>
        <taxon>Brevundimonas</taxon>
    </lineage>
</organism>
<dbReference type="PANTHER" id="PTHR40590">
    <property type="entry name" value="CYTOPLASMIC PROTEIN-RELATED"/>
    <property type="match status" value="1"/>
</dbReference>
<dbReference type="Pfam" id="PF01963">
    <property type="entry name" value="TraB_PrgY_gumN"/>
    <property type="match status" value="1"/>
</dbReference>
<dbReference type="PANTHER" id="PTHR40590:SF1">
    <property type="entry name" value="CYTOPLASMIC PROTEIN"/>
    <property type="match status" value="1"/>
</dbReference>
<evidence type="ECO:0000313" key="2">
    <source>
        <dbReference type="Proteomes" id="UP000529946"/>
    </source>
</evidence>
<dbReference type="Proteomes" id="UP000529946">
    <property type="component" value="Unassembled WGS sequence"/>
</dbReference>
<dbReference type="InterPro" id="IPR002816">
    <property type="entry name" value="TraB/PrgY/GumN_fam"/>
</dbReference>
<sequence length="141" mass="15482">MELTLKAQAEAAGKPIHGFETLDEQVRVLAGLPEDQQLAFLRGTLASWDNATTELDQLVDAWARGDVAAIERYGVDGMRDESEVIYRALLVDRNSNWAGQIQEQLEGSGTIFIAVGAAHLAGDHSVQRILRSRGVRAERLQ</sequence>
<dbReference type="CDD" id="cd14789">
    <property type="entry name" value="Tiki"/>
    <property type="match status" value="1"/>
</dbReference>
<accession>A0A7W6JB72</accession>
<proteinExistence type="predicted"/>
<keyword evidence="2" id="KW-1185">Reference proteome</keyword>
<gene>
    <name evidence="1" type="ORF">GGR12_000701</name>
</gene>
<name>A0A7W6JB72_9CAUL</name>
<dbReference type="InterPro" id="IPR047111">
    <property type="entry name" value="YbaP-like"/>
</dbReference>
<dbReference type="AlphaFoldDB" id="A0A7W6JB72"/>
<comment type="caution">
    <text evidence="1">The sequence shown here is derived from an EMBL/GenBank/DDBJ whole genome shotgun (WGS) entry which is preliminary data.</text>
</comment>